<sequence>MNHPSHAPRLDYLKQSPELFKKFLEFGNAVAAAGIETSLSHLIDIRASQLNGCAFCLDMHIKQATIHKESELRLHHVAIWRESPLFSPRERAALAWTEALTQIAPTGVSDELYAQMLEQFSEKELSDLTYRVMAINGWNRANVAFRTVPGVHDKAWGLDKAGLS</sequence>
<dbReference type="InterPro" id="IPR029032">
    <property type="entry name" value="AhpD-like"/>
</dbReference>
<organism evidence="2 3">
    <name type="scientific">Ottowia thiooxydans</name>
    <dbReference type="NCBI Taxonomy" id="219182"/>
    <lineage>
        <taxon>Bacteria</taxon>
        <taxon>Pseudomonadati</taxon>
        <taxon>Pseudomonadota</taxon>
        <taxon>Betaproteobacteria</taxon>
        <taxon>Burkholderiales</taxon>
        <taxon>Comamonadaceae</taxon>
        <taxon>Ottowia</taxon>
    </lineage>
</organism>
<keyword evidence="3" id="KW-1185">Reference proteome</keyword>
<evidence type="ECO:0000313" key="3">
    <source>
        <dbReference type="Proteomes" id="UP001549320"/>
    </source>
</evidence>
<dbReference type="NCBIfam" id="TIGR00778">
    <property type="entry name" value="ahpD_dom"/>
    <property type="match status" value="1"/>
</dbReference>
<protein>
    <submittedName>
        <fullName evidence="2">AhpD family alkylhydroperoxidase</fullName>
    </submittedName>
</protein>
<dbReference type="InterPro" id="IPR003779">
    <property type="entry name" value="CMD-like"/>
</dbReference>
<dbReference type="InterPro" id="IPR004675">
    <property type="entry name" value="AhpD_core"/>
</dbReference>
<proteinExistence type="predicted"/>
<feature type="domain" description="Carboxymuconolactone decarboxylase-like" evidence="1">
    <location>
        <begin position="17"/>
        <end position="99"/>
    </location>
</feature>
<dbReference type="Proteomes" id="UP001549320">
    <property type="component" value="Unassembled WGS sequence"/>
</dbReference>
<reference evidence="2 3" key="1">
    <citation type="submission" date="2024-06" db="EMBL/GenBank/DDBJ databases">
        <title>Sorghum-associated microbial communities from plants grown in Nebraska, USA.</title>
        <authorList>
            <person name="Schachtman D."/>
        </authorList>
    </citation>
    <scope>NUCLEOTIDE SEQUENCE [LARGE SCALE GENOMIC DNA]</scope>
    <source>
        <strain evidence="2 3">2709</strain>
    </source>
</reference>
<dbReference type="EMBL" id="JBEPSH010000004">
    <property type="protein sequence ID" value="MET4577012.1"/>
    <property type="molecule type" value="Genomic_DNA"/>
</dbReference>
<name>A0ABV2Q7W3_9BURK</name>
<gene>
    <name evidence="2" type="ORF">ABIE13_002123</name>
</gene>
<dbReference type="SUPFAM" id="SSF69118">
    <property type="entry name" value="AhpD-like"/>
    <property type="match status" value="1"/>
</dbReference>
<dbReference type="Pfam" id="PF02627">
    <property type="entry name" value="CMD"/>
    <property type="match status" value="1"/>
</dbReference>
<comment type="caution">
    <text evidence="2">The sequence shown here is derived from an EMBL/GenBank/DDBJ whole genome shotgun (WGS) entry which is preliminary data.</text>
</comment>
<evidence type="ECO:0000259" key="1">
    <source>
        <dbReference type="Pfam" id="PF02627"/>
    </source>
</evidence>
<accession>A0ABV2Q7W3</accession>
<dbReference type="RefSeq" id="WP_354443070.1">
    <property type="nucleotide sequence ID" value="NZ_JBEPSH010000004.1"/>
</dbReference>
<dbReference type="PANTHER" id="PTHR34846">
    <property type="entry name" value="4-CARBOXYMUCONOLACTONE DECARBOXYLASE FAMILY PROTEIN (AFU_ORTHOLOGUE AFUA_6G11590)"/>
    <property type="match status" value="1"/>
</dbReference>
<dbReference type="PANTHER" id="PTHR34846:SF10">
    <property type="entry name" value="CYTOPLASMIC PROTEIN"/>
    <property type="match status" value="1"/>
</dbReference>
<evidence type="ECO:0000313" key="2">
    <source>
        <dbReference type="EMBL" id="MET4577012.1"/>
    </source>
</evidence>
<dbReference type="Gene3D" id="1.20.1290.10">
    <property type="entry name" value="AhpD-like"/>
    <property type="match status" value="1"/>
</dbReference>